<dbReference type="Gene3D" id="3.30.160.60">
    <property type="entry name" value="Classic Zinc Finger"/>
    <property type="match status" value="1"/>
</dbReference>
<dbReference type="InterPro" id="IPR013087">
    <property type="entry name" value="Znf_C2H2_type"/>
</dbReference>
<proteinExistence type="predicted"/>
<name>A0A7R8ZMM3_9CRUS</name>
<dbReference type="EMBL" id="OB662524">
    <property type="protein sequence ID" value="CAD7230192.1"/>
    <property type="molecule type" value="Genomic_DNA"/>
</dbReference>
<dbReference type="PROSITE" id="PS00028">
    <property type="entry name" value="ZINC_FINGER_C2H2_1"/>
    <property type="match status" value="1"/>
</dbReference>
<dbReference type="PROSITE" id="PS50157">
    <property type="entry name" value="ZINC_FINGER_C2H2_2"/>
    <property type="match status" value="1"/>
</dbReference>
<gene>
    <name evidence="1" type="ORF">CTOB1V02_LOCUS8054</name>
</gene>
<dbReference type="AlphaFoldDB" id="A0A7R8ZMM3"/>
<sequence>MADFEAVETHENLNESQCNPIREELIAVSSGNEENWRTSVNPRTQKSANPEKTIYEIEGLARGFESQSDLAYQGKKPSFEESYSCEICSWKFCTFDDLELHSLLHTVEISSNCQQFDQQSLGSEDDSRKCLSFSPIFKARHSHSIAFPQSQEVLVPHTKLPPANNS</sequence>
<reference evidence="1" key="1">
    <citation type="submission" date="2020-11" db="EMBL/GenBank/DDBJ databases">
        <authorList>
            <person name="Tran Van P."/>
        </authorList>
    </citation>
    <scope>NUCLEOTIDE SEQUENCE</scope>
</reference>
<dbReference type="InterPro" id="IPR036236">
    <property type="entry name" value="Znf_C2H2_sf"/>
</dbReference>
<dbReference type="SUPFAM" id="SSF57667">
    <property type="entry name" value="beta-beta-alpha zinc fingers"/>
    <property type="match status" value="1"/>
</dbReference>
<accession>A0A7R8ZMM3</accession>
<protein>
    <submittedName>
        <fullName evidence="1">Uncharacterized protein</fullName>
    </submittedName>
</protein>
<evidence type="ECO:0000313" key="1">
    <source>
        <dbReference type="EMBL" id="CAD7230192.1"/>
    </source>
</evidence>
<organism evidence="1">
    <name type="scientific">Cyprideis torosa</name>
    <dbReference type="NCBI Taxonomy" id="163714"/>
    <lineage>
        <taxon>Eukaryota</taxon>
        <taxon>Metazoa</taxon>
        <taxon>Ecdysozoa</taxon>
        <taxon>Arthropoda</taxon>
        <taxon>Crustacea</taxon>
        <taxon>Oligostraca</taxon>
        <taxon>Ostracoda</taxon>
        <taxon>Podocopa</taxon>
        <taxon>Podocopida</taxon>
        <taxon>Cytherocopina</taxon>
        <taxon>Cytheroidea</taxon>
        <taxon>Cytherideidae</taxon>
        <taxon>Cyprideis</taxon>
    </lineage>
</organism>